<keyword evidence="1" id="KW-0812">Transmembrane</keyword>
<dbReference type="Proteomes" id="UP000049495">
    <property type="component" value="Unassembled WGS sequence"/>
</dbReference>
<evidence type="ECO:0000259" key="2">
    <source>
        <dbReference type="Pfam" id="PF00535"/>
    </source>
</evidence>
<gene>
    <name evidence="3" type="ORF">VCR5J5_740009</name>
</gene>
<reference evidence="4" key="1">
    <citation type="submission" date="2014-06" db="EMBL/GenBank/DDBJ databases">
        <authorList>
            <person name="Le Roux Frederique"/>
        </authorList>
    </citation>
    <scope>NUCLEOTIDE SEQUENCE [LARGE SCALE GENOMIC DNA]</scope>
    <source>
        <strain evidence="4">J5-5</strain>
    </source>
</reference>
<name>A0A822MZ99_9VIBR</name>
<dbReference type="InterPro" id="IPR029044">
    <property type="entry name" value="Nucleotide-diphossugar_trans"/>
</dbReference>
<accession>A0A822MZ99</accession>
<evidence type="ECO:0000256" key="1">
    <source>
        <dbReference type="SAM" id="Phobius"/>
    </source>
</evidence>
<sequence length="317" mass="36062">MFIKSIDIGGVVGVDISLVVIGRNDEAKLRAIYEDDEYFNCTTNNFFELIYVDSCSSDGSLEYMISKGFKGLTLAPDSFKCASAGRRIGAENSNGKYIIFLDSDMKLNGFNELTEEVASLNSFYVGLVGKVTDIYPNGTRRERVRKTSNGEAKSFGGFVIFNKEFLIRSGNWNNLIPANEELELHTRIKKFNGRVKMSSVLEVEHYTDVSNPLKELLSLYIPTRINRYGAFGYVMRAAFSSNSFKELIKLSPEFFVFIFLVIFSSVLSFTEYFELIIPALIVYLYYVYQRRSLKYVVVPPGIMISCIYGLFKYKSMK</sequence>
<feature type="domain" description="Glycosyltransferase 2-like" evidence="2">
    <location>
        <begin position="43"/>
        <end position="147"/>
    </location>
</feature>
<comment type="caution">
    <text evidence="3">The sequence shown here is derived from an EMBL/GenBank/DDBJ whole genome shotgun (WGS) entry which is preliminary data.</text>
</comment>
<dbReference type="EMBL" id="CCJV01000138">
    <property type="protein sequence ID" value="CDT62478.1"/>
    <property type="molecule type" value="Genomic_DNA"/>
</dbReference>
<dbReference type="AlphaFoldDB" id="A0A822MZ99"/>
<evidence type="ECO:0000313" key="3">
    <source>
        <dbReference type="EMBL" id="CDT62478.1"/>
    </source>
</evidence>
<proteinExistence type="predicted"/>
<dbReference type="InterPro" id="IPR001173">
    <property type="entry name" value="Glyco_trans_2-like"/>
</dbReference>
<dbReference type="Gene3D" id="3.90.550.10">
    <property type="entry name" value="Spore Coat Polysaccharide Biosynthesis Protein SpsA, Chain A"/>
    <property type="match status" value="1"/>
</dbReference>
<feature type="transmembrane region" description="Helical" evidence="1">
    <location>
        <begin position="254"/>
        <end position="286"/>
    </location>
</feature>
<feature type="transmembrane region" description="Helical" evidence="1">
    <location>
        <begin position="292"/>
        <end position="311"/>
    </location>
</feature>
<protein>
    <recommendedName>
        <fullName evidence="2">Glycosyltransferase 2-like domain-containing protein</fullName>
    </recommendedName>
</protein>
<keyword evidence="1" id="KW-1133">Transmembrane helix</keyword>
<dbReference type="RefSeq" id="WP_055320071.1">
    <property type="nucleotide sequence ID" value="NZ_CAWQCV010000130.1"/>
</dbReference>
<dbReference type="SUPFAM" id="SSF53448">
    <property type="entry name" value="Nucleotide-diphospho-sugar transferases"/>
    <property type="match status" value="1"/>
</dbReference>
<keyword evidence="1" id="KW-0472">Membrane</keyword>
<dbReference type="Pfam" id="PF00535">
    <property type="entry name" value="Glycos_transf_2"/>
    <property type="match status" value="1"/>
</dbReference>
<evidence type="ECO:0000313" key="4">
    <source>
        <dbReference type="Proteomes" id="UP000049495"/>
    </source>
</evidence>
<organism evidence="3 4">
    <name type="scientific">Vibrio crassostreae</name>
    <dbReference type="NCBI Taxonomy" id="246167"/>
    <lineage>
        <taxon>Bacteria</taxon>
        <taxon>Pseudomonadati</taxon>
        <taxon>Pseudomonadota</taxon>
        <taxon>Gammaproteobacteria</taxon>
        <taxon>Vibrionales</taxon>
        <taxon>Vibrionaceae</taxon>
        <taxon>Vibrio</taxon>
    </lineage>
</organism>